<dbReference type="GO" id="GO:0006829">
    <property type="term" value="P:zinc ion transport"/>
    <property type="evidence" value="ECO:0007669"/>
    <property type="project" value="TreeGrafter"/>
</dbReference>
<feature type="transmembrane region" description="Helical" evidence="9">
    <location>
        <begin position="601"/>
        <end position="620"/>
    </location>
</feature>
<feature type="transmembrane region" description="Helical" evidence="9">
    <location>
        <begin position="665"/>
        <end position="684"/>
    </location>
</feature>
<proteinExistence type="predicted"/>
<feature type="transmembrane region" description="Helical" evidence="9">
    <location>
        <begin position="691"/>
        <end position="712"/>
    </location>
</feature>
<dbReference type="OrthoDB" id="5382797at2759"/>
<dbReference type="InterPro" id="IPR027469">
    <property type="entry name" value="Cation_efflux_TMD_sf"/>
</dbReference>
<dbReference type="SUPFAM" id="SSF161111">
    <property type="entry name" value="Cation efflux protein transmembrane domain-like"/>
    <property type="match status" value="1"/>
</dbReference>
<evidence type="ECO:0000256" key="8">
    <source>
        <dbReference type="SAM" id="MobiDB-lite"/>
    </source>
</evidence>
<evidence type="ECO:0000313" key="11">
    <source>
        <dbReference type="Proteomes" id="UP000813824"/>
    </source>
</evidence>
<keyword evidence="2" id="KW-0813">Transport</keyword>
<dbReference type="PANTHER" id="PTHR46531">
    <property type="entry name" value="ZINC TRANSPORTER 6"/>
    <property type="match status" value="1"/>
</dbReference>
<comment type="caution">
    <text evidence="10">The sequence shown here is derived from an EMBL/GenBank/DDBJ whole genome shotgun (WGS) entry which is preliminary data.</text>
</comment>
<feature type="compositionally biased region" description="Polar residues" evidence="8">
    <location>
        <begin position="195"/>
        <end position="204"/>
    </location>
</feature>
<sequence length="846" mass="91075">MSASSGSAPTAAHIHRRKSSKDEDENVVLFPSDAPPIPIITKPPGSTGDSGKRINGGSQVVENGHDFVPQTNGNGALNDHHHHSQRSRVISNPSAPSHTPMATLPTSQSHPPHPPSAGPYRTSFVLPPQPPRSPLANGFSGHLNPPAMNGNAPRHQAPNMRQSLSLPAHSRARSVSGPFSPSSPSPLSMSFPASNSTPPASSLNPGHKRQPSSSAPSYPDLQNPFSAARSVSLSGSASSHGINPSSSMSSQGSNTRRHSRIHSRNLSIFFPRPGSLPSTTIAEDGTQEVDFSSTSSLSTLNTPADESGVLIPSISSPTPGQRSFKEGFTFGARPPQDPDDSTEDDVAPRGKTARRGHHHKHSLSHNFFSFLEPGQNQQLLTNPTPTPISPWNPISPFPKSPSDEHPDSHSHHDDHGHSHDHHVGHSHDHHGHSHDHNDHGHSHSYAHDDHSHSQSHVDHAHGSQTHSPIGTIRANPEFDTGAIVMTGIQFILGAALWVSGQQVGSLACTGLGYWVVFDSFGVALGKLVPSWLSRPSMKNRWKRPYGNARMETLFIYAQSIYLVFASVYVCKETVEHLLLAHGEGHHHHSGDEAVALNGIDFPVTLLCTILMSLITSAIAFDNQAKLVSIANNFIPSIPSLLPVRFRYRATPHTYPPYLMNLLSNPYTLSPVLFCLTILATHAIIPAHRQSGIDLVMAGIETVVTFALAYPAAVNLGAVLLQTAPPRGLPGGRMEAFLRTMREIEAHPQVLHLPAPHIWQLTPTLHPPPISSYPSHLSPAFTRDKLGASQNLVVTVDMHIRKDLPPQEAVVLIMWATERLRNALRLGVGDGKGGECEAHVAVGVVRG</sequence>
<dbReference type="Gene3D" id="1.20.1510.10">
    <property type="entry name" value="Cation efflux protein transmembrane domain"/>
    <property type="match status" value="1"/>
</dbReference>
<feature type="compositionally biased region" description="Pro residues" evidence="8">
    <location>
        <begin position="384"/>
        <end position="399"/>
    </location>
</feature>
<dbReference type="InterPro" id="IPR052005">
    <property type="entry name" value="CDF_SLC30A"/>
</dbReference>
<name>A0A8K0ULP9_9AGAR</name>
<dbReference type="GO" id="GO:0016020">
    <property type="term" value="C:membrane"/>
    <property type="evidence" value="ECO:0007669"/>
    <property type="project" value="UniProtKB-SubCell"/>
</dbReference>
<feature type="compositionally biased region" description="Polar residues" evidence="8">
    <location>
        <begin position="87"/>
        <end position="97"/>
    </location>
</feature>
<feature type="region of interest" description="Disordered" evidence="8">
    <location>
        <begin position="1"/>
        <end position="259"/>
    </location>
</feature>
<feature type="compositionally biased region" description="Basic residues" evidence="8">
    <location>
        <begin position="351"/>
        <end position="360"/>
    </location>
</feature>
<feature type="transmembrane region" description="Helical" evidence="9">
    <location>
        <begin position="553"/>
        <end position="569"/>
    </location>
</feature>
<dbReference type="EMBL" id="JAEVFJ010000021">
    <property type="protein sequence ID" value="KAH8097093.1"/>
    <property type="molecule type" value="Genomic_DNA"/>
</dbReference>
<comment type="subcellular location">
    <subcellularLocation>
        <location evidence="1">Endomembrane system</location>
        <topology evidence="1">Multi-pass membrane protein</topology>
    </subcellularLocation>
</comment>
<dbReference type="GO" id="GO:0005794">
    <property type="term" value="C:Golgi apparatus"/>
    <property type="evidence" value="ECO:0007669"/>
    <property type="project" value="UniProtKB-SubCell"/>
</dbReference>
<keyword evidence="7 9" id="KW-0472">Membrane</keyword>
<keyword evidence="5 9" id="KW-1133">Transmembrane helix</keyword>
<feature type="compositionally biased region" description="Low complexity" evidence="8">
    <location>
        <begin position="174"/>
        <end position="194"/>
    </location>
</feature>
<gene>
    <name evidence="10" type="ORF">BXZ70DRAFT_310696</name>
</gene>
<dbReference type="PANTHER" id="PTHR46531:SF1">
    <property type="entry name" value="ZINC TRANSPORTER 6"/>
    <property type="match status" value="1"/>
</dbReference>
<protein>
    <submittedName>
        <fullName evidence="10">Uncharacterized protein</fullName>
    </submittedName>
</protein>
<evidence type="ECO:0000256" key="1">
    <source>
        <dbReference type="ARBA" id="ARBA00004127"/>
    </source>
</evidence>
<feature type="compositionally biased region" description="Basic and acidic residues" evidence="8">
    <location>
        <begin position="401"/>
        <end position="426"/>
    </location>
</feature>
<reference evidence="10" key="1">
    <citation type="journal article" date="2021" name="New Phytol.">
        <title>Evolutionary innovations through gain and loss of genes in the ectomycorrhizal Boletales.</title>
        <authorList>
            <person name="Wu G."/>
            <person name="Miyauchi S."/>
            <person name="Morin E."/>
            <person name="Kuo A."/>
            <person name="Drula E."/>
            <person name="Varga T."/>
            <person name="Kohler A."/>
            <person name="Feng B."/>
            <person name="Cao Y."/>
            <person name="Lipzen A."/>
            <person name="Daum C."/>
            <person name="Hundley H."/>
            <person name="Pangilinan J."/>
            <person name="Johnson J."/>
            <person name="Barry K."/>
            <person name="LaButti K."/>
            <person name="Ng V."/>
            <person name="Ahrendt S."/>
            <person name="Min B."/>
            <person name="Choi I.G."/>
            <person name="Park H."/>
            <person name="Plett J.M."/>
            <person name="Magnuson J."/>
            <person name="Spatafora J.W."/>
            <person name="Nagy L.G."/>
            <person name="Henrissat B."/>
            <person name="Grigoriev I.V."/>
            <person name="Yang Z.L."/>
            <person name="Xu J."/>
            <person name="Martin F.M."/>
        </authorList>
    </citation>
    <scope>NUCLEOTIDE SEQUENCE</scope>
    <source>
        <strain evidence="10">KKN 215</strain>
    </source>
</reference>
<feature type="compositionally biased region" description="Low complexity" evidence="8">
    <location>
        <begin position="226"/>
        <end position="253"/>
    </location>
</feature>
<keyword evidence="6" id="KW-0406">Ion transport</keyword>
<evidence type="ECO:0000256" key="7">
    <source>
        <dbReference type="ARBA" id="ARBA00023136"/>
    </source>
</evidence>
<evidence type="ECO:0000256" key="4">
    <source>
        <dbReference type="ARBA" id="ARBA00022833"/>
    </source>
</evidence>
<feature type="compositionally biased region" description="Basic and acidic residues" evidence="8">
    <location>
        <begin position="434"/>
        <end position="461"/>
    </location>
</feature>
<dbReference type="AlphaFoldDB" id="A0A8K0ULP9"/>
<feature type="transmembrane region" description="Helical" evidence="9">
    <location>
        <begin position="511"/>
        <end position="532"/>
    </location>
</feature>
<keyword evidence="11" id="KW-1185">Reference proteome</keyword>
<evidence type="ECO:0000256" key="6">
    <source>
        <dbReference type="ARBA" id="ARBA00023065"/>
    </source>
</evidence>
<evidence type="ECO:0000313" key="10">
    <source>
        <dbReference type="EMBL" id="KAH8097093.1"/>
    </source>
</evidence>
<organism evidence="10 11">
    <name type="scientific">Cristinia sonorae</name>
    <dbReference type="NCBI Taxonomy" id="1940300"/>
    <lineage>
        <taxon>Eukaryota</taxon>
        <taxon>Fungi</taxon>
        <taxon>Dikarya</taxon>
        <taxon>Basidiomycota</taxon>
        <taxon>Agaricomycotina</taxon>
        <taxon>Agaricomycetes</taxon>
        <taxon>Agaricomycetidae</taxon>
        <taxon>Agaricales</taxon>
        <taxon>Pleurotineae</taxon>
        <taxon>Stephanosporaceae</taxon>
        <taxon>Cristinia</taxon>
    </lineage>
</organism>
<evidence type="ECO:0000256" key="5">
    <source>
        <dbReference type="ARBA" id="ARBA00022989"/>
    </source>
</evidence>
<accession>A0A8K0ULP9</accession>
<keyword evidence="4" id="KW-0862">Zinc</keyword>
<evidence type="ECO:0000256" key="3">
    <source>
        <dbReference type="ARBA" id="ARBA00022692"/>
    </source>
</evidence>
<feature type="region of interest" description="Disordered" evidence="8">
    <location>
        <begin position="286"/>
        <end position="360"/>
    </location>
</feature>
<evidence type="ECO:0000256" key="2">
    <source>
        <dbReference type="ARBA" id="ARBA00022448"/>
    </source>
</evidence>
<evidence type="ECO:0000256" key="9">
    <source>
        <dbReference type="SAM" id="Phobius"/>
    </source>
</evidence>
<feature type="region of interest" description="Disordered" evidence="8">
    <location>
        <begin position="376"/>
        <end position="473"/>
    </location>
</feature>
<keyword evidence="3 9" id="KW-0812">Transmembrane</keyword>
<dbReference type="Proteomes" id="UP000813824">
    <property type="component" value="Unassembled WGS sequence"/>
</dbReference>